<feature type="non-terminal residue" evidence="1">
    <location>
        <position position="1"/>
    </location>
</feature>
<keyword evidence="2" id="KW-1185">Reference proteome</keyword>
<name>A0A371DAG4_9APHY</name>
<dbReference type="AlphaFoldDB" id="A0A371DAG4"/>
<reference evidence="1 2" key="1">
    <citation type="journal article" date="2018" name="Biotechnol. Biofuels">
        <title>Integrative visual omics of the white-rot fungus Polyporus brumalis exposes the biotechnological potential of its oxidative enzymes for delignifying raw plant biomass.</title>
        <authorList>
            <person name="Miyauchi S."/>
            <person name="Rancon A."/>
            <person name="Drula E."/>
            <person name="Hage H."/>
            <person name="Chaduli D."/>
            <person name="Favel A."/>
            <person name="Grisel S."/>
            <person name="Henrissat B."/>
            <person name="Herpoel-Gimbert I."/>
            <person name="Ruiz-Duenas F.J."/>
            <person name="Chevret D."/>
            <person name="Hainaut M."/>
            <person name="Lin J."/>
            <person name="Wang M."/>
            <person name="Pangilinan J."/>
            <person name="Lipzen A."/>
            <person name="Lesage-Meessen L."/>
            <person name="Navarro D."/>
            <person name="Riley R."/>
            <person name="Grigoriev I.V."/>
            <person name="Zhou S."/>
            <person name="Raouche S."/>
            <person name="Rosso M.N."/>
        </authorList>
    </citation>
    <scope>NUCLEOTIDE SEQUENCE [LARGE SCALE GENOMIC DNA]</scope>
    <source>
        <strain evidence="1 2">BRFM 1820</strain>
    </source>
</reference>
<dbReference type="Proteomes" id="UP000256964">
    <property type="component" value="Unassembled WGS sequence"/>
</dbReference>
<evidence type="ECO:0000313" key="1">
    <source>
        <dbReference type="EMBL" id="RDX49516.1"/>
    </source>
</evidence>
<gene>
    <name evidence="1" type="ORF">OH76DRAFT_1382245</name>
</gene>
<sequence length="192" mass="21732">MSMFITISVVGYVVMQHIITPWRMTGPTGNRPEGCPVVELPDAPEDLRHLLRVLVPSKTPLYWRNKGDLLPTLHSFSAIIRLSHKYYIENLQAQALAALKEHYCDTLDAYDARMTTHDQDDRRGLGESRIEIIESPTCPPFFRSHSTNVSPRDSSLGDGVGRTVRSSAQAPPVFNRSRRLCHRVLTAEHWSI</sequence>
<protein>
    <submittedName>
        <fullName evidence="1">Uncharacterized protein</fullName>
    </submittedName>
</protein>
<dbReference type="OrthoDB" id="3036049at2759"/>
<organism evidence="1 2">
    <name type="scientific">Lentinus brumalis</name>
    <dbReference type="NCBI Taxonomy" id="2498619"/>
    <lineage>
        <taxon>Eukaryota</taxon>
        <taxon>Fungi</taxon>
        <taxon>Dikarya</taxon>
        <taxon>Basidiomycota</taxon>
        <taxon>Agaricomycotina</taxon>
        <taxon>Agaricomycetes</taxon>
        <taxon>Polyporales</taxon>
        <taxon>Polyporaceae</taxon>
        <taxon>Lentinus</taxon>
    </lineage>
</organism>
<evidence type="ECO:0000313" key="2">
    <source>
        <dbReference type="Proteomes" id="UP000256964"/>
    </source>
</evidence>
<dbReference type="EMBL" id="KZ857405">
    <property type="protein sequence ID" value="RDX49516.1"/>
    <property type="molecule type" value="Genomic_DNA"/>
</dbReference>
<proteinExistence type="predicted"/>
<accession>A0A371DAG4</accession>